<dbReference type="PANTHER" id="PTHR39639">
    <property type="entry name" value="CHROMOSOME 16, WHOLE GENOME SHOTGUN SEQUENCE"/>
    <property type="match status" value="1"/>
</dbReference>
<feature type="domain" description="GmrSD restriction endonucleases N-terminal" evidence="1">
    <location>
        <begin position="29"/>
        <end position="181"/>
    </location>
</feature>
<reference evidence="2 4" key="1">
    <citation type="submission" date="2018-10" db="EMBL/GenBank/DDBJ databases">
        <title>Genomic Encyclopedia of Archaeal and Bacterial Type Strains, Phase II (KMG-II): from individual species to whole genera.</title>
        <authorList>
            <person name="Goeker M."/>
        </authorList>
    </citation>
    <scope>NUCLEOTIDE SEQUENCE [LARGE SCALE GENOMIC DNA]</scope>
    <source>
        <strain evidence="2 4">DSM 19624</strain>
    </source>
</reference>
<dbReference type="Proteomes" id="UP000297429">
    <property type="component" value="Unassembled WGS sequence"/>
</dbReference>
<keyword evidence="5" id="KW-1185">Reference proteome</keyword>
<comment type="caution">
    <text evidence="2">The sequence shown here is derived from an EMBL/GenBank/DDBJ whole genome shotgun (WGS) entry which is preliminary data.</text>
</comment>
<dbReference type="OrthoDB" id="9798761at2"/>
<protein>
    <submittedName>
        <fullName evidence="3">DUF262 domain-containing protein</fullName>
    </submittedName>
    <submittedName>
        <fullName evidence="2">Uncharacterized protein DUF262</fullName>
    </submittedName>
</protein>
<evidence type="ECO:0000259" key="1">
    <source>
        <dbReference type="Pfam" id="PF03235"/>
    </source>
</evidence>
<dbReference type="Pfam" id="PF03235">
    <property type="entry name" value="GmrSD_N"/>
    <property type="match status" value="1"/>
</dbReference>
<dbReference type="Proteomes" id="UP000273898">
    <property type="component" value="Unassembled WGS sequence"/>
</dbReference>
<dbReference type="RefSeq" id="WP_121286307.1">
    <property type="nucleotide sequence ID" value="NZ_RCCK01000014.1"/>
</dbReference>
<proteinExistence type="predicted"/>
<evidence type="ECO:0000313" key="2">
    <source>
        <dbReference type="EMBL" id="RLJ72508.1"/>
    </source>
</evidence>
<name>A0A497XSY1_9SPHI</name>
<dbReference type="PANTHER" id="PTHR39639:SF1">
    <property type="entry name" value="DUF262 DOMAIN-CONTAINING PROTEIN"/>
    <property type="match status" value="1"/>
</dbReference>
<reference evidence="3 5" key="2">
    <citation type="submission" date="2019-03" db="EMBL/GenBank/DDBJ databases">
        <authorList>
            <person name="He R.-H."/>
        </authorList>
    </citation>
    <scope>NUCLEOTIDE SEQUENCE [LARGE SCALE GENOMIC DNA]</scope>
    <source>
        <strain evidence="3 5">DSM 19624</strain>
    </source>
</reference>
<organism evidence="2 4">
    <name type="scientific">Pedobacter alluvionis</name>
    <dbReference type="NCBI Taxonomy" id="475253"/>
    <lineage>
        <taxon>Bacteria</taxon>
        <taxon>Pseudomonadati</taxon>
        <taxon>Bacteroidota</taxon>
        <taxon>Sphingobacteriia</taxon>
        <taxon>Sphingobacteriales</taxon>
        <taxon>Sphingobacteriaceae</taxon>
        <taxon>Pedobacter</taxon>
    </lineage>
</organism>
<sequence>MANLKYNLSNLQDKAKERTVKTQSIEYDLETLVKKIDKGIIKLDPDYQRRHRWDDKTSSRLIESLILNIPIPTIYISQDVDVDSETEEYRYSVIDGQQRLTAMYNFLKDKYSLVGLETLDELNGCLHRDLPPFLTRRLEERTVKCLRIDSTLDAQVKIDIFERLNSGSVKLEPQELRNAVYSGKFNVLCKNLSSDSNFRTLLQINPDQPDANNRVRKMEDVELVLRFFSLINENYQNYKKTKDKGFIDFLSETMDNRNQSSDSEISRYREEFEETMRVILRDFGNSAFAKYKYENSDLKLQSRFNVAVFDALATSCHDLIFQENITKFGDKRENYQALFANNEFYESISGSYLDTNKLKFRIEQTKSTLR</sequence>
<gene>
    <name evidence="2" type="ORF">BCL90_4129</name>
    <name evidence="3" type="ORF">E3V97_24440</name>
</gene>
<dbReference type="InterPro" id="IPR004919">
    <property type="entry name" value="GmrSD_N"/>
</dbReference>
<evidence type="ECO:0000313" key="4">
    <source>
        <dbReference type="Proteomes" id="UP000273898"/>
    </source>
</evidence>
<evidence type="ECO:0000313" key="5">
    <source>
        <dbReference type="Proteomes" id="UP000297429"/>
    </source>
</evidence>
<dbReference type="EMBL" id="SOPX01000007">
    <property type="protein sequence ID" value="TFB28170.1"/>
    <property type="molecule type" value="Genomic_DNA"/>
</dbReference>
<dbReference type="AlphaFoldDB" id="A0A497XSY1"/>
<accession>A0A497XSY1</accession>
<dbReference type="EMBL" id="RCCK01000014">
    <property type="protein sequence ID" value="RLJ72508.1"/>
    <property type="molecule type" value="Genomic_DNA"/>
</dbReference>
<evidence type="ECO:0000313" key="3">
    <source>
        <dbReference type="EMBL" id="TFB28170.1"/>
    </source>
</evidence>